<keyword evidence="2" id="KW-1185">Reference proteome</keyword>
<reference evidence="1 2" key="1">
    <citation type="submission" date="2023-08" db="EMBL/GenBank/DDBJ databases">
        <title>Draft genome sequence of Janthinobacterium lividum.</title>
        <authorList>
            <person name="Chun B.H."/>
            <person name="Lee Y."/>
        </authorList>
    </citation>
    <scope>NUCLEOTIDE SEQUENCE [LARGE SCALE GENOMIC DNA]</scope>
    <source>
        <strain evidence="1 2">AMJK</strain>
    </source>
</reference>
<protein>
    <submittedName>
        <fullName evidence="1">DUF4272 domain-containing protein</fullName>
    </submittedName>
</protein>
<proteinExistence type="predicted"/>
<sequence length="215" mass="22620">MNTIPSDVALARLDRSVRHLTSLGLPLPPGQLPLPLTLSGAVRSARDTAGRAICLCMCASRAEGLAPELASDLIADLGAASALRPLEAAFLDPQTDPAQRGPVFQWGFEACWALLWALGKAGSLETPTATCDPQRIAAMITGAGSIDALAEPLRGDGELLDALDLNTRLLAVCQQARFVNVPGGLIGQVIAQRQFALLWLLDPAAVPWEEIEVAV</sequence>
<comment type="caution">
    <text evidence="1">The sequence shown here is derived from an EMBL/GenBank/DDBJ whole genome shotgun (WGS) entry which is preliminary data.</text>
</comment>
<accession>A0ABU0Y3C0</accession>
<evidence type="ECO:0000313" key="1">
    <source>
        <dbReference type="EMBL" id="MDQ4629863.1"/>
    </source>
</evidence>
<dbReference type="EMBL" id="JAVFKP010000018">
    <property type="protein sequence ID" value="MDQ4629863.1"/>
    <property type="molecule type" value="Genomic_DNA"/>
</dbReference>
<name>A0ABU0Y3C0_9BURK</name>
<dbReference type="Proteomes" id="UP001237592">
    <property type="component" value="Unassembled WGS sequence"/>
</dbReference>
<gene>
    <name evidence="1" type="ORF">RB624_28615</name>
</gene>
<dbReference type="InterPro" id="IPR025368">
    <property type="entry name" value="DUF4272"/>
</dbReference>
<dbReference type="Pfam" id="PF14094">
    <property type="entry name" value="DUF4272"/>
    <property type="match status" value="1"/>
</dbReference>
<evidence type="ECO:0000313" key="2">
    <source>
        <dbReference type="Proteomes" id="UP001237592"/>
    </source>
</evidence>
<dbReference type="RefSeq" id="WP_092611022.1">
    <property type="nucleotide sequence ID" value="NZ_JAVFKP010000018.1"/>
</dbReference>
<organism evidence="1 2">
    <name type="scientific">Janthinobacterium lividum</name>
    <dbReference type="NCBI Taxonomy" id="29581"/>
    <lineage>
        <taxon>Bacteria</taxon>
        <taxon>Pseudomonadati</taxon>
        <taxon>Pseudomonadota</taxon>
        <taxon>Betaproteobacteria</taxon>
        <taxon>Burkholderiales</taxon>
        <taxon>Oxalobacteraceae</taxon>
        <taxon>Janthinobacterium</taxon>
    </lineage>
</organism>